<dbReference type="InterPro" id="IPR000225">
    <property type="entry name" value="Armadillo"/>
</dbReference>
<evidence type="ECO:0000259" key="3">
    <source>
        <dbReference type="Pfam" id="PF23005"/>
    </source>
</evidence>
<organism evidence="4 5">
    <name type="scientific">Hibiscus syriacus</name>
    <name type="common">Rose of Sharon</name>
    <dbReference type="NCBI Taxonomy" id="106335"/>
    <lineage>
        <taxon>Eukaryota</taxon>
        <taxon>Viridiplantae</taxon>
        <taxon>Streptophyta</taxon>
        <taxon>Embryophyta</taxon>
        <taxon>Tracheophyta</taxon>
        <taxon>Spermatophyta</taxon>
        <taxon>Magnoliopsida</taxon>
        <taxon>eudicotyledons</taxon>
        <taxon>Gunneridae</taxon>
        <taxon>Pentapetalae</taxon>
        <taxon>rosids</taxon>
        <taxon>malvids</taxon>
        <taxon>Malvales</taxon>
        <taxon>Malvaceae</taxon>
        <taxon>Malvoideae</taxon>
        <taxon>Hibiscus</taxon>
    </lineage>
</organism>
<proteinExistence type="predicted"/>
<dbReference type="AlphaFoldDB" id="A0A6A3CHM8"/>
<dbReference type="Gene3D" id="1.25.10.10">
    <property type="entry name" value="Leucine-rich Repeat Variant"/>
    <property type="match status" value="1"/>
</dbReference>
<evidence type="ECO:0000256" key="1">
    <source>
        <dbReference type="ARBA" id="ARBA00022737"/>
    </source>
</evidence>
<dbReference type="EMBL" id="VEPZ02000247">
    <property type="protein sequence ID" value="KAE8728800.1"/>
    <property type="molecule type" value="Genomic_DNA"/>
</dbReference>
<keyword evidence="5" id="KW-1185">Reference proteome</keyword>
<sequence>MKSSVKQAVEVISSLISLSHSTKVFNVKWQLIRKKLEELSSGLMAVENGYDSSENAAAFSDLVPTVLVTINECCDLARRCVDLSYSGKLLMQSDLDVMATKVGLHVKNISGIRTAGVLTHGSAIVVSRPGLGACKDEMRFYVRDLLTRMKIGDTEMKRQALVSLYQVMDEDERYVKLVALEVGDIVKVLVDFLDSPEMEIQEEASKIVSLISGFDLYKRVLVESGIVGSLNRVLENGSRLSKVGAVKCLQTLTVNSDNAWSLSAHGGVTALLKICSSSEFGGELIGLACGVLRNLVGVEEIKRFMVEEGAITTFIKLTRSKDEIMQINSVEFLQNIASGDESVRETVVKEGGIQMLVRISDPKSATSSKTREVALRAIENLCFSSQSRINMLMNYMFIDHLLFFLRNGEVSLQELALKLTFRLCGTSDEAKKTMGDAGFMPELARLLDAKTYDMRKMAIETLSSLVSVPKTEKDSFKMTETSGFFFNCSTKTREFRETNSSYSPY</sequence>
<comment type="caution">
    <text evidence="4">The sequence shown here is derived from an EMBL/GenBank/DDBJ whole genome shotgun (WGS) entry which is preliminary data.</text>
</comment>
<dbReference type="Proteomes" id="UP000436088">
    <property type="component" value="Unassembled WGS sequence"/>
</dbReference>
<name>A0A6A3CHM8_HIBSY</name>
<reference evidence="4" key="1">
    <citation type="submission" date="2019-09" db="EMBL/GenBank/DDBJ databases">
        <title>Draft genome information of white flower Hibiscus syriacus.</title>
        <authorList>
            <person name="Kim Y.-M."/>
        </authorList>
    </citation>
    <scope>NUCLEOTIDE SEQUENCE [LARGE SCALE GENOMIC DNA]</scope>
    <source>
        <strain evidence="4">YM2019G1</strain>
    </source>
</reference>
<dbReference type="InterPro" id="IPR016024">
    <property type="entry name" value="ARM-type_fold"/>
</dbReference>
<evidence type="ECO:0000313" key="4">
    <source>
        <dbReference type="EMBL" id="KAE8728800.1"/>
    </source>
</evidence>
<dbReference type="SUPFAM" id="SSF48371">
    <property type="entry name" value="ARM repeat"/>
    <property type="match status" value="1"/>
</dbReference>
<feature type="repeat" description="ARM" evidence="2">
    <location>
        <begin position="266"/>
        <end position="310"/>
    </location>
</feature>
<evidence type="ECO:0000313" key="5">
    <source>
        <dbReference type="Proteomes" id="UP000436088"/>
    </source>
</evidence>
<dbReference type="Pfam" id="PF23005">
    <property type="entry name" value="DUF7032"/>
    <property type="match status" value="1"/>
</dbReference>
<dbReference type="PANTHER" id="PTHR46043">
    <property type="entry name" value="ARM REPEAT SUPERFAMILY PROTEIN"/>
    <property type="match status" value="1"/>
</dbReference>
<dbReference type="InterPro" id="IPR011989">
    <property type="entry name" value="ARM-like"/>
</dbReference>
<dbReference type="SMART" id="SM00185">
    <property type="entry name" value="ARM"/>
    <property type="match status" value="5"/>
</dbReference>
<dbReference type="PROSITE" id="PS50176">
    <property type="entry name" value="ARM_REPEAT"/>
    <property type="match status" value="1"/>
</dbReference>
<accession>A0A6A3CHM8</accession>
<dbReference type="InterPro" id="IPR054296">
    <property type="entry name" value="DUF7032"/>
</dbReference>
<keyword evidence="1" id="KW-0677">Repeat</keyword>
<evidence type="ECO:0000256" key="2">
    <source>
        <dbReference type="PROSITE-ProRule" id="PRU00259"/>
    </source>
</evidence>
<protein>
    <recommendedName>
        <fullName evidence="3">DUF7032 domain-containing protein</fullName>
    </recommendedName>
</protein>
<dbReference type="PANTHER" id="PTHR46043:SF5">
    <property type="entry name" value="ARM REPEAT SUPERFAMILY PROTEIN"/>
    <property type="match status" value="1"/>
</dbReference>
<gene>
    <name evidence="4" type="ORF">F3Y22_tig00004072pilonHSYRG00218</name>
</gene>
<feature type="domain" description="DUF7032" evidence="3">
    <location>
        <begin position="7"/>
        <end position="117"/>
    </location>
</feature>